<keyword evidence="2" id="KW-0812">Transmembrane</keyword>
<keyword evidence="2" id="KW-0472">Membrane</keyword>
<feature type="region of interest" description="Disordered" evidence="1">
    <location>
        <begin position="1"/>
        <end position="39"/>
    </location>
</feature>
<gene>
    <name evidence="5" type="ORF">EFL95_01625</name>
</gene>
<comment type="caution">
    <text evidence="5">The sequence shown here is derived from an EMBL/GenBank/DDBJ whole genome shotgun (WGS) entry which is preliminary data.</text>
</comment>
<evidence type="ECO:0000313" key="5">
    <source>
        <dbReference type="EMBL" id="RNL81105.1"/>
    </source>
</evidence>
<evidence type="ECO:0000259" key="4">
    <source>
        <dbReference type="Pfam" id="PF11887"/>
    </source>
</evidence>
<keyword evidence="6" id="KW-1185">Reference proteome</keyword>
<dbReference type="AlphaFoldDB" id="A0A3N0DZQ9"/>
<feature type="transmembrane region" description="Helical" evidence="2">
    <location>
        <begin position="57"/>
        <end position="77"/>
    </location>
</feature>
<proteinExistence type="predicted"/>
<organism evidence="5 6">
    <name type="scientific">Nocardioides marmorisolisilvae</name>
    <dbReference type="NCBI Taxonomy" id="1542737"/>
    <lineage>
        <taxon>Bacteria</taxon>
        <taxon>Bacillati</taxon>
        <taxon>Actinomycetota</taxon>
        <taxon>Actinomycetes</taxon>
        <taxon>Propionibacteriales</taxon>
        <taxon>Nocardioidaceae</taxon>
        <taxon>Nocardioides</taxon>
    </lineage>
</organism>
<dbReference type="InterPro" id="IPR024516">
    <property type="entry name" value="Mce_C"/>
</dbReference>
<dbReference type="EMBL" id="RJSG01000001">
    <property type="protein sequence ID" value="RNL81105.1"/>
    <property type="molecule type" value="Genomic_DNA"/>
</dbReference>
<feature type="compositionally biased region" description="Low complexity" evidence="1">
    <location>
        <begin position="18"/>
        <end position="33"/>
    </location>
</feature>
<dbReference type="Pfam" id="PF02470">
    <property type="entry name" value="MlaD"/>
    <property type="match status" value="1"/>
</dbReference>
<evidence type="ECO:0000256" key="1">
    <source>
        <dbReference type="SAM" id="MobiDB-lite"/>
    </source>
</evidence>
<reference evidence="5 6" key="1">
    <citation type="submission" date="2018-11" db="EMBL/GenBank/DDBJ databases">
        <authorList>
            <person name="Li F."/>
        </authorList>
    </citation>
    <scope>NUCLEOTIDE SEQUENCE [LARGE SCALE GENOMIC DNA]</scope>
    <source>
        <strain evidence="5 6">KIS18-7</strain>
    </source>
</reference>
<protein>
    <submittedName>
        <fullName evidence="5">MCE family protein</fullName>
    </submittedName>
</protein>
<dbReference type="PANTHER" id="PTHR33371">
    <property type="entry name" value="INTERMEMBRANE PHOSPHOLIPID TRANSPORT SYSTEM BINDING PROTEIN MLAD-RELATED"/>
    <property type="match status" value="1"/>
</dbReference>
<feature type="domain" description="Mammalian cell entry C-terminal" evidence="4">
    <location>
        <begin position="161"/>
        <end position="335"/>
    </location>
</feature>
<evidence type="ECO:0000259" key="3">
    <source>
        <dbReference type="Pfam" id="PF02470"/>
    </source>
</evidence>
<evidence type="ECO:0000313" key="6">
    <source>
        <dbReference type="Proteomes" id="UP000277094"/>
    </source>
</evidence>
<dbReference type="Pfam" id="PF11887">
    <property type="entry name" value="Mce4_CUP1"/>
    <property type="match status" value="1"/>
</dbReference>
<sequence length="448" mass="46381">MHQRRRARRADERPRPDPVAAELAGEQQQQALPPARPGSGECTVNIFGRTIGIRRSLTGLVVVLLVAAGLVLLHSGGSGDRTLTATFPRTTSLYAGAKVKVLGVAVGKVDSIKVKGTAVQVTMSYSSDVKLPDDVQALIVPPSIVGDRFIQLSPAYEDGAVLPDHARLGLDRTGVPVELDETYAALDKFAKGLGPNGANKDGALSRLVTATAANLSGHGEAFNETIRQLTGAISTLAGSSGDINDTVTSLSKLTGTLKGKDAELRALVTNLARVGAELNGQRTDISTSVVELKEALALVDAFVKDNRSAITTSVNGVKDVSAVLSRRTQQLEQLVDLAPVGLTSLANIYVPTNWDPAKPWLSTIAGRTGSANLRGALTDDLDTQLGFTLGAVCAALPPAQRAQIAAFCSTLNSVGNNLGALLSQAIESGGVSRTAGATSLINLMGGAG</sequence>
<feature type="domain" description="Mce/MlaD" evidence="3">
    <location>
        <begin position="81"/>
        <end position="154"/>
    </location>
</feature>
<dbReference type="InterPro" id="IPR005693">
    <property type="entry name" value="Mce"/>
</dbReference>
<dbReference type="InterPro" id="IPR003399">
    <property type="entry name" value="Mce/MlaD"/>
</dbReference>
<dbReference type="OrthoDB" id="3790319at2"/>
<accession>A0A3N0DZQ9</accession>
<keyword evidence="2" id="KW-1133">Transmembrane helix</keyword>
<dbReference type="NCBIfam" id="TIGR00996">
    <property type="entry name" value="Mtu_fam_mce"/>
    <property type="match status" value="1"/>
</dbReference>
<name>A0A3N0DZQ9_9ACTN</name>
<dbReference type="GO" id="GO:0005576">
    <property type="term" value="C:extracellular region"/>
    <property type="evidence" value="ECO:0007669"/>
    <property type="project" value="TreeGrafter"/>
</dbReference>
<evidence type="ECO:0000256" key="2">
    <source>
        <dbReference type="SAM" id="Phobius"/>
    </source>
</evidence>
<dbReference type="Proteomes" id="UP000277094">
    <property type="component" value="Unassembled WGS sequence"/>
</dbReference>
<dbReference type="InterPro" id="IPR052336">
    <property type="entry name" value="MlaD_Phospholipid_Transporter"/>
</dbReference>
<dbReference type="PANTHER" id="PTHR33371:SF4">
    <property type="entry name" value="INTERMEMBRANE PHOSPHOLIPID TRANSPORT SYSTEM BINDING PROTEIN MLAD"/>
    <property type="match status" value="1"/>
</dbReference>